<organism evidence="1 2">
    <name type="scientific">Algoriphagus winogradskyi</name>
    <dbReference type="NCBI Taxonomy" id="237017"/>
    <lineage>
        <taxon>Bacteria</taxon>
        <taxon>Pseudomonadati</taxon>
        <taxon>Bacteroidota</taxon>
        <taxon>Cytophagia</taxon>
        <taxon>Cytophagales</taxon>
        <taxon>Cyclobacteriaceae</taxon>
        <taxon>Algoriphagus</taxon>
    </lineage>
</organism>
<dbReference type="Proteomes" id="UP001157915">
    <property type="component" value="Unassembled WGS sequence"/>
</dbReference>
<proteinExistence type="predicted"/>
<reference evidence="1 2" key="1">
    <citation type="submission" date="2017-05" db="EMBL/GenBank/DDBJ databases">
        <authorList>
            <person name="Varghese N."/>
            <person name="Submissions S."/>
        </authorList>
    </citation>
    <scope>NUCLEOTIDE SEQUENCE [LARGE SCALE GENOMIC DNA]</scope>
    <source>
        <strain evidence="1 2">DSM 15360</strain>
    </source>
</reference>
<protein>
    <submittedName>
        <fullName evidence="1">Uncharacterized protein</fullName>
    </submittedName>
</protein>
<keyword evidence="2" id="KW-1185">Reference proteome</keyword>
<evidence type="ECO:0000313" key="1">
    <source>
        <dbReference type="EMBL" id="SMP16030.1"/>
    </source>
</evidence>
<gene>
    <name evidence="1" type="ORF">SAMN06265367_102560</name>
</gene>
<name>A0ABY1NRZ4_9BACT</name>
<sequence>MIVRYSEGAVCSYLEEKLCVYLLFQSVEIKRKLRLKFFIFFYKPAQKIRIRSEKKFSNSFSYFIASRIS</sequence>
<evidence type="ECO:0000313" key="2">
    <source>
        <dbReference type="Proteomes" id="UP001157915"/>
    </source>
</evidence>
<dbReference type="EMBL" id="FXUA01000002">
    <property type="protein sequence ID" value="SMP16030.1"/>
    <property type="molecule type" value="Genomic_DNA"/>
</dbReference>
<comment type="caution">
    <text evidence="1">The sequence shown here is derived from an EMBL/GenBank/DDBJ whole genome shotgun (WGS) entry which is preliminary data.</text>
</comment>
<accession>A0ABY1NRZ4</accession>